<dbReference type="Proteomes" id="UP001634394">
    <property type="component" value="Unassembled WGS sequence"/>
</dbReference>
<accession>A0ABD3XNE7</accession>
<dbReference type="InterPro" id="IPR032171">
    <property type="entry name" value="COR-A"/>
</dbReference>
<sequence length="980" mass="112151">MDDRSIQLFENALKDGKEKVYSIRVMVVGHLGVGKTTLIKRLLGKDVNISERQSTEGIDVHLNCCDVSLSSHEWILQKKESEQDYRLQRLAKVLIEKQQVRSEAADGKQDASSHEGEITDISTQDLDAEEPNIVSPHPDLLKTGQHVGSPGELRSLQKSNANTVVISEPGENVSSESRMKDPNREILQLLQKNADKIKHDLAKYAPLTMWDFAGQYAFYTTHQMFLSSRAIYLLVSDLSGHIDDMVDDEFYFDEKGKMKCRVLELVEVWMNSVHSCAPPDNEIKNSEFIPPPVILVGTHADAVKQARKKEQLTRVQDPASSPAHSKKQPSLIQRIRDFFTKKGVEASKVESQIKAGAKKELDETQTKEYCHEICENYFREIRFHLKDKPSRFHLIEEDFAIDNTVVDSKLEDLKRKIVEVASQQPYWGEEIPARWLPLEQVLMNLRAQGRKVIHRSLLENMNQAGGVQISTDELDLFLRFQHEIGTILYFSTELLKEKIVLEPQWMINALKSLITAEEFVLKHALPVATKWYEFKNGKLYPELIGMTIIIWTFSECNFFQIKYSCFLLFIKYIFLLYITYEVNYFFAPCMLHVEPPREVIFPEPHEQMASSSVMCYVFTGKFLPAPIFHRLLAACIAQWPLATKKMEKTIENQIFCGCGVFQIDISQKLTLHFSGYIIFMRVTRQGIKDKTPCSKLCIEVKEFIARVLNKVIGYLGHSLKFEEFIQCPEYSGESVNSLIPVDLLKENEEVHCDFHDNMIESNKVLKFWFDGQEQSGESDVSSAGPMPSAPISDKDRFMCIAYLLNDVGSKVLRQLLHDMVTPTCTLDQHFANNRRKIDKLLKKKVLNASQMDIMFPPNGDPTNLTDYDITLLSALFNNIMPSLGIQEKDLIKSLRENRNKLYGHTKSCKMNASDFQTCWSDISSTLITLSQQCGDTKFKNEISVEIKQTQVPDVSYLSMIHTLYSRIERLESSKASTSET</sequence>
<dbReference type="Pfam" id="PF16095">
    <property type="entry name" value="COR-A"/>
    <property type="match status" value="1"/>
</dbReference>
<evidence type="ECO:0000256" key="5">
    <source>
        <dbReference type="ARBA" id="ARBA00022777"/>
    </source>
</evidence>
<keyword evidence="2" id="KW-0808">Transferase</keyword>
<dbReference type="InterPro" id="IPR027417">
    <property type="entry name" value="P-loop_NTPase"/>
</dbReference>
<keyword evidence="6" id="KW-0067">ATP-binding</keyword>
<dbReference type="Gene3D" id="3.30.70.1390">
    <property type="entry name" value="ROC domain from the Parkinson's disease-associated leucine-rich repeat kinase 2"/>
    <property type="match status" value="1"/>
</dbReference>
<dbReference type="EMBL" id="JBJQND010000001">
    <property type="protein sequence ID" value="KAL3887675.1"/>
    <property type="molecule type" value="Genomic_DNA"/>
</dbReference>
<name>A0ABD3XNE7_SINWO</name>
<evidence type="ECO:0000256" key="7">
    <source>
        <dbReference type="ARBA" id="ARBA00047899"/>
    </source>
</evidence>
<keyword evidence="5" id="KW-0418">Kinase</keyword>
<dbReference type="PANTHER" id="PTHR14389:SF3">
    <property type="entry name" value="PROTEIN FAM111A-LIKE"/>
    <property type="match status" value="1"/>
</dbReference>
<dbReference type="InterPro" id="IPR036388">
    <property type="entry name" value="WH-like_DNA-bd_sf"/>
</dbReference>
<evidence type="ECO:0000256" key="3">
    <source>
        <dbReference type="ARBA" id="ARBA00022737"/>
    </source>
</evidence>
<evidence type="ECO:0000313" key="11">
    <source>
        <dbReference type="EMBL" id="KAL3887675.1"/>
    </source>
</evidence>
<organism evidence="11 12">
    <name type="scientific">Sinanodonta woodiana</name>
    <name type="common">Chinese pond mussel</name>
    <name type="synonym">Anodonta woodiana</name>
    <dbReference type="NCBI Taxonomy" id="1069815"/>
    <lineage>
        <taxon>Eukaryota</taxon>
        <taxon>Metazoa</taxon>
        <taxon>Spiralia</taxon>
        <taxon>Lophotrochozoa</taxon>
        <taxon>Mollusca</taxon>
        <taxon>Bivalvia</taxon>
        <taxon>Autobranchia</taxon>
        <taxon>Heteroconchia</taxon>
        <taxon>Palaeoheterodonta</taxon>
        <taxon>Unionida</taxon>
        <taxon>Unionoidea</taxon>
        <taxon>Unionidae</taxon>
        <taxon>Unioninae</taxon>
        <taxon>Sinanodonta</taxon>
    </lineage>
</organism>
<keyword evidence="3" id="KW-0677">Repeat</keyword>
<comment type="catalytic activity">
    <reaction evidence="8">
        <text>L-seryl-[protein] + ATP = O-phospho-L-seryl-[protein] + ADP + H(+)</text>
        <dbReference type="Rhea" id="RHEA:17989"/>
        <dbReference type="Rhea" id="RHEA-COMP:9863"/>
        <dbReference type="Rhea" id="RHEA-COMP:11604"/>
        <dbReference type="ChEBI" id="CHEBI:15378"/>
        <dbReference type="ChEBI" id="CHEBI:29999"/>
        <dbReference type="ChEBI" id="CHEBI:30616"/>
        <dbReference type="ChEBI" id="CHEBI:83421"/>
        <dbReference type="ChEBI" id="CHEBI:456216"/>
        <dbReference type="EC" id="2.7.11.1"/>
    </reaction>
</comment>
<dbReference type="GO" id="GO:0016301">
    <property type="term" value="F:kinase activity"/>
    <property type="evidence" value="ECO:0007669"/>
    <property type="project" value="UniProtKB-KW"/>
</dbReference>
<keyword evidence="12" id="KW-1185">Reference proteome</keyword>
<dbReference type="PANTHER" id="PTHR14389">
    <property type="entry name" value="SI:CH1073-475A24.1"/>
    <property type="match status" value="1"/>
</dbReference>
<feature type="region of interest" description="Disordered" evidence="9">
    <location>
        <begin position="101"/>
        <end position="153"/>
    </location>
</feature>
<dbReference type="InterPro" id="IPR041249">
    <property type="entry name" value="HEPN_DZIP3"/>
</dbReference>
<evidence type="ECO:0000256" key="8">
    <source>
        <dbReference type="ARBA" id="ARBA00048679"/>
    </source>
</evidence>
<dbReference type="Gene3D" id="3.40.50.300">
    <property type="entry name" value="P-loop containing nucleotide triphosphate hydrolases"/>
    <property type="match status" value="2"/>
</dbReference>
<feature type="region of interest" description="Disordered" evidence="9">
    <location>
        <begin position="308"/>
        <end position="328"/>
    </location>
</feature>
<evidence type="ECO:0000259" key="10">
    <source>
        <dbReference type="PROSITE" id="PS51424"/>
    </source>
</evidence>
<comment type="catalytic activity">
    <reaction evidence="7">
        <text>L-threonyl-[protein] + ATP = O-phospho-L-threonyl-[protein] + ADP + H(+)</text>
        <dbReference type="Rhea" id="RHEA:46608"/>
        <dbReference type="Rhea" id="RHEA-COMP:11060"/>
        <dbReference type="Rhea" id="RHEA-COMP:11605"/>
        <dbReference type="ChEBI" id="CHEBI:15378"/>
        <dbReference type="ChEBI" id="CHEBI:30013"/>
        <dbReference type="ChEBI" id="CHEBI:30616"/>
        <dbReference type="ChEBI" id="CHEBI:61977"/>
        <dbReference type="ChEBI" id="CHEBI:456216"/>
        <dbReference type="EC" id="2.7.11.1"/>
    </reaction>
</comment>
<dbReference type="SUPFAM" id="SSF52540">
    <property type="entry name" value="P-loop containing nucleoside triphosphate hydrolases"/>
    <property type="match status" value="1"/>
</dbReference>
<dbReference type="AlphaFoldDB" id="A0ABD3XNE7"/>
<dbReference type="InterPro" id="IPR020859">
    <property type="entry name" value="ROC"/>
</dbReference>
<dbReference type="EC" id="2.7.11.1" evidence="1"/>
<feature type="compositionally biased region" description="Basic and acidic residues" evidence="9">
    <location>
        <begin position="101"/>
        <end position="117"/>
    </location>
</feature>
<dbReference type="Pfam" id="PF18738">
    <property type="entry name" value="HEPN_DZIP3"/>
    <property type="match status" value="1"/>
</dbReference>
<evidence type="ECO:0000256" key="9">
    <source>
        <dbReference type="SAM" id="MobiDB-lite"/>
    </source>
</evidence>
<feature type="domain" description="Roc" evidence="10">
    <location>
        <begin position="16"/>
        <end position="360"/>
    </location>
</feature>
<evidence type="ECO:0000313" key="12">
    <source>
        <dbReference type="Proteomes" id="UP001634394"/>
    </source>
</evidence>
<keyword evidence="4" id="KW-0547">Nucleotide-binding</keyword>
<evidence type="ECO:0000256" key="4">
    <source>
        <dbReference type="ARBA" id="ARBA00022741"/>
    </source>
</evidence>
<evidence type="ECO:0000256" key="1">
    <source>
        <dbReference type="ARBA" id="ARBA00012513"/>
    </source>
</evidence>
<gene>
    <name evidence="11" type="ORF">ACJMK2_000069</name>
</gene>
<dbReference type="CDD" id="cd00882">
    <property type="entry name" value="Ras_like_GTPase"/>
    <property type="match status" value="1"/>
</dbReference>
<protein>
    <recommendedName>
        <fullName evidence="1">non-specific serine/threonine protein kinase</fullName>
        <ecNumber evidence="1">2.7.11.1</ecNumber>
    </recommendedName>
</protein>
<dbReference type="PROSITE" id="PS51424">
    <property type="entry name" value="ROC"/>
    <property type="match status" value="1"/>
</dbReference>
<reference evidence="11 12" key="1">
    <citation type="submission" date="2024-11" db="EMBL/GenBank/DDBJ databases">
        <title>Chromosome-level genome assembly of the freshwater bivalve Anodonta woodiana.</title>
        <authorList>
            <person name="Chen X."/>
        </authorList>
    </citation>
    <scope>NUCLEOTIDE SEQUENCE [LARGE SCALE GENOMIC DNA]</scope>
    <source>
        <strain evidence="11">MN2024</strain>
        <tissue evidence="11">Gills</tissue>
    </source>
</reference>
<feature type="compositionally biased region" description="Polar residues" evidence="9">
    <location>
        <begin position="318"/>
        <end position="328"/>
    </location>
</feature>
<dbReference type="Gene3D" id="1.10.10.10">
    <property type="entry name" value="Winged helix-like DNA-binding domain superfamily/Winged helix DNA-binding domain"/>
    <property type="match status" value="1"/>
</dbReference>
<proteinExistence type="predicted"/>
<evidence type="ECO:0000256" key="2">
    <source>
        <dbReference type="ARBA" id="ARBA00022679"/>
    </source>
</evidence>
<dbReference type="GO" id="GO:0005524">
    <property type="term" value="F:ATP binding"/>
    <property type="evidence" value="ECO:0007669"/>
    <property type="project" value="UniProtKB-KW"/>
</dbReference>
<dbReference type="Pfam" id="PF08477">
    <property type="entry name" value="Roc"/>
    <property type="match status" value="1"/>
</dbReference>
<evidence type="ECO:0000256" key="6">
    <source>
        <dbReference type="ARBA" id="ARBA00022840"/>
    </source>
</evidence>
<comment type="caution">
    <text evidence="11">The sequence shown here is derived from an EMBL/GenBank/DDBJ whole genome shotgun (WGS) entry which is preliminary data.</text>
</comment>